<feature type="domain" description="Aminoacyl-transfer RNA synthetases class-II family profile" evidence="8">
    <location>
        <begin position="141"/>
        <end position="502"/>
    </location>
</feature>
<proteinExistence type="inferred from homology"/>
<evidence type="ECO:0000259" key="8">
    <source>
        <dbReference type="PROSITE" id="PS50862"/>
    </source>
</evidence>
<accession>A0A1V9ZJD3</accession>
<evidence type="ECO:0000256" key="6">
    <source>
        <dbReference type="ARBA" id="ARBA00022917"/>
    </source>
</evidence>
<sequence length="512" mass="56684">MEALSINDVKPVAIDDATAPGLAQHKTAIAGLFKRRRVRVKELLAAGLSTVGHTVTVKGWAKTLREAGAGAFAFLEINDGSCFTGLQVVVSKDTPGFEAVMNSGGTGASFCVVGNVVESPAKGQLIEIKATEVTVYGDVADPSTYALSKKRHTLEHLREHAHLRPRSNIHSAAMRVRNAMAQATHSFFNERGFLYIHTPLITASDCEGAGEMFAVTTLFNHVKDGNVPKTADGKAIDYSKDFFGKPSFLTVSGQLNVETHCCALSDCYTFGPTFRAENSNTARHLAEFWMIEPEIAFADLSDDIDLAEDYLKYCAQYALDNCAEDLAFFDKNVEQGLLKRLQTTIESPFVRLSYTEAIELINKPENLKKGKFEKKPVWGDDLGSEHERFITEQIYKKPVVLYNYPKEIKAFYMRLNDDGKTVAAADVLVPKIGEIIGGSQREERLSVLETRIKEATGHDPAEYGWYCDLRRYGTVPHAGFGCGFERLVRFVTGIENIRDVIPFPRWPSNASF</sequence>
<dbReference type="InterPro" id="IPR006195">
    <property type="entry name" value="aa-tRNA-synth_II"/>
</dbReference>
<dbReference type="FunFam" id="3.30.930.10:FF:000016">
    <property type="entry name" value="Asparagine--tRNA ligase"/>
    <property type="match status" value="1"/>
</dbReference>
<dbReference type="Gene3D" id="3.30.930.10">
    <property type="entry name" value="Bira Bifunctional Protein, Domain 2"/>
    <property type="match status" value="1"/>
</dbReference>
<dbReference type="InterPro" id="IPR012340">
    <property type="entry name" value="NA-bd_OB-fold"/>
</dbReference>
<dbReference type="GO" id="GO:0004816">
    <property type="term" value="F:asparagine-tRNA ligase activity"/>
    <property type="evidence" value="ECO:0007669"/>
    <property type="project" value="UniProtKB-EC"/>
</dbReference>
<organism evidence="9 10">
    <name type="scientific">Achlya hypogyna</name>
    <name type="common">Oomycete</name>
    <name type="synonym">Protoachlya hypogyna</name>
    <dbReference type="NCBI Taxonomy" id="1202772"/>
    <lineage>
        <taxon>Eukaryota</taxon>
        <taxon>Sar</taxon>
        <taxon>Stramenopiles</taxon>
        <taxon>Oomycota</taxon>
        <taxon>Saprolegniomycetes</taxon>
        <taxon>Saprolegniales</taxon>
        <taxon>Achlyaceae</taxon>
        <taxon>Achlya</taxon>
    </lineage>
</organism>
<dbReference type="SUPFAM" id="SSF55681">
    <property type="entry name" value="Class II aaRS and biotin synthetases"/>
    <property type="match status" value="1"/>
</dbReference>
<dbReference type="InterPro" id="IPR004522">
    <property type="entry name" value="Asn-tRNA-ligase"/>
</dbReference>
<keyword evidence="7 9" id="KW-0030">Aminoacyl-tRNA synthetase</keyword>
<evidence type="ECO:0000256" key="7">
    <source>
        <dbReference type="ARBA" id="ARBA00023146"/>
    </source>
</evidence>
<dbReference type="HAMAP" id="MF_00534">
    <property type="entry name" value="Asn_tRNA_synth"/>
    <property type="match status" value="1"/>
</dbReference>
<dbReference type="GO" id="GO:0005524">
    <property type="term" value="F:ATP binding"/>
    <property type="evidence" value="ECO:0007669"/>
    <property type="project" value="UniProtKB-KW"/>
</dbReference>
<evidence type="ECO:0000313" key="10">
    <source>
        <dbReference type="Proteomes" id="UP000243579"/>
    </source>
</evidence>
<dbReference type="CDD" id="cd04318">
    <property type="entry name" value="EcAsnRS_like_N"/>
    <property type="match status" value="1"/>
</dbReference>
<dbReference type="NCBIfam" id="NF003037">
    <property type="entry name" value="PRK03932.1"/>
    <property type="match status" value="1"/>
</dbReference>
<evidence type="ECO:0000256" key="4">
    <source>
        <dbReference type="ARBA" id="ARBA00022741"/>
    </source>
</evidence>
<keyword evidence="4" id="KW-0547">Nucleotide-binding</keyword>
<dbReference type="OrthoDB" id="1931232at2759"/>
<dbReference type="PANTHER" id="PTHR22594">
    <property type="entry name" value="ASPARTYL/LYSYL-TRNA SYNTHETASE"/>
    <property type="match status" value="1"/>
</dbReference>
<evidence type="ECO:0000313" key="9">
    <source>
        <dbReference type="EMBL" id="OQR98095.1"/>
    </source>
</evidence>
<dbReference type="PANTHER" id="PTHR22594:SF34">
    <property type="entry name" value="ASPARAGINE--TRNA LIGASE, MITOCHONDRIAL-RELATED"/>
    <property type="match status" value="1"/>
</dbReference>
<name>A0A1V9ZJD3_ACHHY</name>
<evidence type="ECO:0000256" key="3">
    <source>
        <dbReference type="ARBA" id="ARBA00022598"/>
    </source>
</evidence>
<dbReference type="EMBL" id="JNBR01000090">
    <property type="protein sequence ID" value="OQR98095.1"/>
    <property type="molecule type" value="Genomic_DNA"/>
</dbReference>
<comment type="similarity">
    <text evidence="1">Belongs to the class-II aminoacyl-tRNA synthetase family.</text>
</comment>
<keyword evidence="3" id="KW-0436">Ligase</keyword>
<evidence type="ECO:0000256" key="5">
    <source>
        <dbReference type="ARBA" id="ARBA00022840"/>
    </source>
</evidence>
<comment type="caution">
    <text evidence="9">The sequence shown here is derived from an EMBL/GenBank/DDBJ whole genome shotgun (WGS) entry which is preliminary data.</text>
</comment>
<dbReference type="Proteomes" id="UP000243579">
    <property type="component" value="Unassembled WGS sequence"/>
</dbReference>
<evidence type="ECO:0000256" key="1">
    <source>
        <dbReference type="ARBA" id="ARBA00008226"/>
    </source>
</evidence>
<dbReference type="InterPro" id="IPR004364">
    <property type="entry name" value="Aa-tRNA-synt_II"/>
</dbReference>
<dbReference type="GO" id="GO:0005739">
    <property type="term" value="C:mitochondrion"/>
    <property type="evidence" value="ECO:0007669"/>
    <property type="project" value="TreeGrafter"/>
</dbReference>
<keyword evidence="10" id="KW-1185">Reference proteome</keyword>
<dbReference type="AlphaFoldDB" id="A0A1V9ZJD3"/>
<dbReference type="Gene3D" id="2.40.50.140">
    <property type="entry name" value="Nucleic acid-binding proteins"/>
    <property type="match status" value="1"/>
</dbReference>
<reference evidence="9 10" key="1">
    <citation type="journal article" date="2014" name="Genome Biol. Evol.">
        <title>The secreted proteins of Achlya hypogyna and Thraustotheca clavata identify the ancestral oomycete secretome and reveal gene acquisitions by horizontal gene transfer.</title>
        <authorList>
            <person name="Misner I."/>
            <person name="Blouin N."/>
            <person name="Leonard G."/>
            <person name="Richards T.A."/>
            <person name="Lane C.E."/>
        </authorList>
    </citation>
    <scope>NUCLEOTIDE SEQUENCE [LARGE SCALE GENOMIC DNA]</scope>
    <source>
        <strain evidence="9 10">ATCC 48635</strain>
    </source>
</reference>
<dbReference type="EC" id="6.1.1.22" evidence="2"/>
<dbReference type="CDD" id="cd00776">
    <property type="entry name" value="AsxRS_core"/>
    <property type="match status" value="1"/>
</dbReference>
<keyword evidence="6" id="KW-0648">Protein biosynthesis</keyword>
<protein>
    <recommendedName>
        <fullName evidence="2">asparagine--tRNA ligase</fullName>
        <ecNumber evidence="2">6.1.1.22</ecNumber>
    </recommendedName>
</protein>
<keyword evidence="5" id="KW-0067">ATP-binding</keyword>
<gene>
    <name evidence="9" type="ORF">ACHHYP_09201</name>
</gene>
<dbReference type="InterPro" id="IPR045864">
    <property type="entry name" value="aa-tRNA-synth_II/BPL/LPL"/>
</dbReference>
<dbReference type="STRING" id="1202772.A0A1V9ZJD3"/>
<dbReference type="Pfam" id="PF00152">
    <property type="entry name" value="tRNA-synt_2"/>
    <property type="match status" value="1"/>
</dbReference>
<dbReference type="InterPro" id="IPR002312">
    <property type="entry name" value="Asp/Asn-tRNA-synth_IIb"/>
</dbReference>
<dbReference type="SUPFAM" id="SSF50249">
    <property type="entry name" value="Nucleic acid-binding proteins"/>
    <property type="match status" value="1"/>
</dbReference>
<dbReference type="PRINTS" id="PR01042">
    <property type="entry name" value="TRNASYNTHASP"/>
</dbReference>
<dbReference type="NCBIfam" id="TIGR00457">
    <property type="entry name" value="asnS"/>
    <property type="match status" value="1"/>
</dbReference>
<dbReference type="GO" id="GO:0006421">
    <property type="term" value="P:asparaginyl-tRNA aminoacylation"/>
    <property type="evidence" value="ECO:0007669"/>
    <property type="project" value="InterPro"/>
</dbReference>
<dbReference type="PROSITE" id="PS50862">
    <property type="entry name" value="AA_TRNA_LIGASE_II"/>
    <property type="match status" value="1"/>
</dbReference>
<evidence type="ECO:0000256" key="2">
    <source>
        <dbReference type="ARBA" id="ARBA00012816"/>
    </source>
</evidence>